<accession>A0A3Q2Z3R6</accession>
<protein>
    <recommendedName>
        <fullName evidence="9">Tubulin-specific chaperone C</fullName>
    </recommendedName>
    <alternativeName>
        <fullName evidence="10">Tubulin-folding cofactor C</fullName>
    </alternativeName>
</protein>
<dbReference type="GeneID" id="109516368"/>
<comment type="subunit">
    <text evidence="7">Supercomplex made of cofactors A to E. Cofactors A and D function by capturing and stabilizing tubulin in a quasi-native conformation. Cofactor E binds to the cofactor D-tubulin complex; interaction with cofactor C then causes the release of tubulin polypeptides that are committed to the native state.</text>
</comment>
<feature type="domain" description="C-CAP/cofactor C-like" evidence="12">
    <location>
        <begin position="161"/>
        <end position="317"/>
    </location>
</feature>
<dbReference type="Gene3D" id="2.160.20.70">
    <property type="match status" value="1"/>
</dbReference>
<comment type="subcellular location">
    <subcellularLocation>
        <location evidence="1">Cytoplasm</location>
    </subcellularLocation>
</comment>
<dbReference type="PANTHER" id="PTHR15139:SF0">
    <property type="entry name" value="TUBULIN-SPECIFIC CHAPERONE C"/>
    <property type="match status" value="1"/>
</dbReference>
<dbReference type="Ensembl" id="ENSHCOT00000019410.1">
    <property type="protein sequence ID" value="ENSHCOP00000025319.1"/>
    <property type="gene ID" value="ENSHCOG00000015374.1"/>
</dbReference>
<dbReference type="InterPro" id="IPR006599">
    <property type="entry name" value="CARP_motif"/>
</dbReference>
<evidence type="ECO:0000256" key="6">
    <source>
        <dbReference type="ARBA" id="ARBA00023186"/>
    </source>
</evidence>
<evidence type="ECO:0000256" key="8">
    <source>
        <dbReference type="ARBA" id="ARBA00058607"/>
    </source>
</evidence>
<dbReference type="GO" id="GO:0005829">
    <property type="term" value="C:cytosol"/>
    <property type="evidence" value="ECO:0007669"/>
    <property type="project" value="UniProtKB-ARBA"/>
</dbReference>
<dbReference type="InterPro" id="IPR016098">
    <property type="entry name" value="CAP/MinC_C"/>
</dbReference>
<sequence>MEAADEMVQTDEPESHSGAFKMKERLQKRHKARLEDVERRKEARENQSVAKESVDYFFSTFHGERAAVEELLCGCLGADEKAVAQRLEEATSKTVQMQKFLNDSMVFLTTYDQRKAQMALQKLQTCLNETREQAMPKKKFGFRARTKASSATAEDSVVSAPADHSAAQVDGDPAGAQCGFSNMSDMVLVKTAEDIQKEDVLLSYLSNCKVRLYGAPSTLHLKHIDRCEILCGPVSTSVFVDHCESSTLAVACQQLRTHNTKDTFVYLHVTSRAIVEDCHGISFAPYSWSYPNLDEDFRAAGLDAKQNNWELVDDFNWLAAGTPSPNWTVMPEADRKTTWDP</sequence>
<dbReference type="STRING" id="109280.ENSHCOP00000025319"/>
<evidence type="ECO:0000256" key="3">
    <source>
        <dbReference type="ARBA" id="ARBA00022490"/>
    </source>
</evidence>
<evidence type="ECO:0000313" key="13">
    <source>
        <dbReference type="Ensembl" id="ENSHCOP00000025319.1"/>
    </source>
</evidence>
<reference evidence="13" key="1">
    <citation type="submission" date="2025-08" db="UniProtKB">
        <authorList>
            <consortium name="Ensembl"/>
        </authorList>
    </citation>
    <scope>IDENTIFICATION</scope>
</reference>
<dbReference type="Pfam" id="PF16752">
    <property type="entry name" value="TBCC_N"/>
    <property type="match status" value="1"/>
</dbReference>
<evidence type="ECO:0000313" key="14">
    <source>
        <dbReference type="Proteomes" id="UP000264820"/>
    </source>
</evidence>
<evidence type="ECO:0000256" key="7">
    <source>
        <dbReference type="ARBA" id="ARBA00026055"/>
    </source>
</evidence>
<feature type="region of interest" description="Disordered" evidence="11">
    <location>
        <begin position="1"/>
        <end position="45"/>
    </location>
</feature>
<keyword evidence="4" id="KW-0597">Phosphoprotein</keyword>
<dbReference type="SMART" id="SM00673">
    <property type="entry name" value="CARP"/>
    <property type="match status" value="2"/>
</dbReference>
<dbReference type="FunFam" id="1.20.58.1250:FF:000001">
    <property type="entry name" value="Tubulin-specific chaperone C"/>
    <property type="match status" value="1"/>
</dbReference>
<dbReference type="InterPro" id="IPR027684">
    <property type="entry name" value="TBCC"/>
</dbReference>
<evidence type="ECO:0000256" key="1">
    <source>
        <dbReference type="ARBA" id="ARBA00004496"/>
    </source>
</evidence>
<dbReference type="KEGG" id="hcq:109516368"/>
<dbReference type="RefSeq" id="XP_019726427.1">
    <property type="nucleotide sequence ID" value="XM_019870868.1"/>
</dbReference>
<feature type="compositionally biased region" description="Basic and acidic residues" evidence="11">
    <location>
        <begin position="33"/>
        <end position="45"/>
    </location>
</feature>
<dbReference type="InterPro" id="IPR017901">
    <property type="entry name" value="C-CAP_CF_C-like"/>
</dbReference>
<dbReference type="CTD" id="6903"/>
<evidence type="ECO:0000256" key="10">
    <source>
        <dbReference type="ARBA" id="ARBA00079876"/>
    </source>
</evidence>
<dbReference type="PROSITE" id="PS51329">
    <property type="entry name" value="C_CAP_COFACTOR_C"/>
    <property type="match status" value="1"/>
</dbReference>
<proteinExistence type="inferred from homology"/>
<comment type="similarity">
    <text evidence="2">Belongs to the TBCC family.</text>
</comment>
<dbReference type="Pfam" id="PF07986">
    <property type="entry name" value="TBCC"/>
    <property type="match status" value="1"/>
</dbReference>
<dbReference type="PANTHER" id="PTHR15139">
    <property type="entry name" value="TUBULIN FOLDING COFACTOR C"/>
    <property type="match status" value="1"/>
</dbReference>
<keyword evidence="5" id="KW-0007">Acetylation</keyword>
<dbReference type="InterPro" id="IPR012945">
    <property type="entry name" value="Tubulin-bd_cofactor_C_dom"/>
</dbReference>
<dbReference type="GO" id="GO:0007021">
    <property type="term" value="P:tubulin complex assembly"/>
    <property type="evidence" value="ECO:0007669"/>
    <property type="project" value="TreeGrafter"/>
</dbReference>
<feature type="compositionally biased region" description="Acidic residues" evidence="11">
    <location>
        <begin position="1"/>
        <end position="12"/>
    </location>
</feature>
<evidence type="ECO:0000259" key="12">
    <source>
        <dbReference type="PROSITE" id="PS51329"/>
    </source>
</evidence>
<dbReference type="AlphaFoldDB" id="A0A3Q2Z3R6"/>
<evidence type="ECO:0000256" key="2">
    <source>
        <dbReference type="ARBA" id="ARBA00008848"/>
    </source>
</evidence>
<dbReference type="GeneTree" id="ENSGT00940000162058"/>
<dbReference type="OrthoDB" id="194775at2759"/>
<dbReference type="InterPro" id="IPR038397">
    <property type="entry name" value="TBCC_N_sf"/>
</dbReference>
<reference evidence="13" key="2">
    <citation type="submission" date="2025-09" db="UniProtKB">
        <authorList>
            <consortium name="Ensembl"/>
        </authorList>
    </citation>
    <scope>IDENTIFICATION</scope>
</reference>
<evidence type="ECO:0000256" key="11">
    <source>
        <dbReference type="SAM" id="MobiDB-lite"/>
    </source>
</evidence>
<organism evidence="13 14">
    <name type="scientific">Hippocampus comes</name>
    <name type="common">Tiger tail seahorse</name>
    <dbReference type="NCBI Taxonomy" id="109280"/>
    <lineage>
        <taxon>Eukaryota</taxon>
        <taxon>Metazoa</taxon>
        <taxon>Chordata</taxon>
        <taxon>Craniata</taxon>
        <taxon>Vertebrata</taxon>
        <taxon>Euteleostomi</taxon>
        <taxon>Actinopterygii</taxon>
        <taxon>Neopterygii</taxon>
        <taxon>Teleostei</taxon>
        <taxon>Neoteleostei</taxon>
        <taxon>Acanthomorphata</taxon>
        <taxon>Syngnathiaria</taxon>
        <taxon>Syngnathiformes</taxon>
        <taxon>Syngnathoidei</taxon>
        <taxon>Syngnathidae</taxon>
        <taxon>Hippocampus</taxon>
    </lineage>
</organism>
<keyword evidence="14" id="KW-1185">Reference proteome</keyword>
<evidence type="ECO:0000256" key="9">
    <source>
        <dbReference type="ARBA" id="ARBA00067872"/>
    </source>
</evidence>
<evidence type="ECO:0000256" key="4">
    <source>
        <dbReference type="ARBA" id="ARBA00022553"/>
    </source>
</evidence>
<evidence type="ECO:0000256" key="5">
    <source>
        <dbReference type="ARBA" id="ARBA00022990"/>
    </source>
</evidence>
<comment type="function">
    <text evidence="8">Tubulin-folding protein; involved in the final step of the tubulin folding pathway.</text>
</comment>
<keyword evidence="3" id="KW-0963">Cytoplasm</keyword>
<dbReference type="Gene3D" id="1.20.58.1250">
    <property type="entry name" value="Tubulin Binding Cofactor C, N-terminal domain"/>
    <property type="match status" value="1"/>
</dbReference>
<dbReference type="OMA" id="YFQHEIT"/>
<dbReference type="GO" id="GO:0007023">
    <property type="term" value="P:post-chaperonin tubulin folding pathway"/>
    <property type="evidence" value="ECO:0007669"/>
    <property type="project" value="InterPro"/>
</dbReference>
<dbReference type="InterPro" id="IPR031925">
    <property type="entry name" value="TBCC_N"/>
</dbReference>
<dbReference type="Proteomes" id="UP000264820">
    <property type="component" value="Unplaced"/>
</dbReference>
<name>A0A3Q2Z3R6_HIPCM</name>
<dbReference type="FunFam" id="2.160.20.70:FF:000007">
    <property type="entry name" value="tubulin-specific chaperone C"/>
    <property type="match status" value="1"/>
</dbReference>
<dbReference type="GO" id="GO:0015631">
    <property type="term" value="F:tubulin binding"/>
    <property type="evidence" value="ECO:0007669"/>
    <property type="project" value="InterPro"/>
</dbReference>
<keyword evidence="6" id="KW-0143">Chaperone</keyword>